<keyword evidence="3" id="KW-1185">Reference proteome</keyword>
<gene>
    <name evidence="2" type="ORF">TrCOL_g13633</name>
</gene>
<dbReference type="EMBL" id="BRYA01000523">
    <property type="protein sequence ID" value="GMI20856.1"/>
    <property type="molecule type" value="Genomic_DNA"/>
</dbReference>
<proteinExistence type="predicted"/>
<sequence length="177" mass="19191">MIPIPRYAYPVKPLYLPSSSPKLFQDISLTSPSTTTKTTTSLYTSASPPSQPTSLPLDRKEASKFTLLACTGPKCTRANLSYSSDPEASFNLLADRLADTGVEIEEVGCLGWCKRAPCVSVEHEEYEGRIGLEGMTDSEGAQKMFFGVVEGEGGRIEEAVRGGIRQMMELEDEGGEV</sequence>
<dbReference type="AlphaFoldDB" id="A0A9W7FW75"/>
<protein>
    <submittedName>
        <fullName evidence="2">Uncharacterized protein</fullName>
    </submittedName>
</protein>
<dbReference type="Proteomes" id="UP001165065">
    <property type="component" value="Unassembled WGS sequence"/>
</dbReference>
<reference evidence="3" key="1">
    <citation type="journal article" date="2023" name="Commun. Biol.">
        <title>Genome analysis of Parmales, the sister group of diatoms, reveals the evolutionary specialization of diatoms from phago-mixotrophs to photoautotrophs.</title>
        <authorList>
            <person name="Ban H."/>
            <person name="Sato S."/>
            <person name="Yoshikawa S."/>
            <person name="Yamada K."/>
            <person name="Nakamura Y."/>
            <person name="Ichinomiya M."/>
            <person name="Sato N."/>
            <person name="Blanc-Mathieu R."/>
            <person name="Endo H."/>
            <person name="Kuwata A."/>
            <person name="Ogata H."/>
        </authorList>
    </citation>
    <scope>NUCLEOTIDE SEQUENCE [LARGE SCALE GENOMIC DNA]</scope>
</reference>
<evidence type="ECO:0000313" key="2">
    <source>
        <dbReference type="EMBL" id="GMI20856.1"/>
    </source>
</evidence>
<evidence type="ECO:0000256" key="1">
    <source>
        <dbReference type="SAM" id="MobiDB-lite"/>
    </source>
</evidence>
<name>A0A9W7FW75_9STRA</name>
<dbReference type="OrthoDB" id="42948at2759"/>
<feature type="region of interest" description="Disordered" evidence="1">
    <location>
        <begin position="32"/>
        <end position="58"/>
    </location>
</feature>
<comment type="caution">
    <text evidence="2">The sequence shown here is derived from an EMBL/GenBank/DDBJ whole genome shotgun (WGS) entry which is preliminary data.</text>
</comment>
<dbReference type="Gene3D" id="3.40.30.10">
    <property type="entry name" value="Glutaredoxin"/>
    <property type="match status" value="1"/>
</dbReference>
<dbReference type="CDD" id="cd02980">
    <property type="entry name" value="TRX_Fd_family"/>
    <property type="match status" value="1"/>
</dbReference>
<dbReference type="SUPFAM" id="SSF52833">
    <property type="entry name" value="Thioredoxin-like"/>
    <property type="match status" value="1"/>
</dbReference>
<feature type="compositionally biased region" description="Low complexity" evidence="1">
    <location>
        <begin position="32"/>
        <end position="47"/>
    </location>
</feature>
<dbReference type="InterPro" id="IPR036249">
    <property type="entry name" value="Thioredoxin-like_sf"/>
</dbReference>
<accession>A0A9W7FW75</accession>
<organism evidence="2 3">
    <name type="scientific">Triparma columacea</name>
    <dbReference type="NCBI Taxonomy" id="722753"/>
    <lineage>
        <taxon>Eukaryota</taxon>
        <taxon>Sar</taxon>
        <taxon>Stramenopiles</taxon>
        <taxon>Ochrophyta</taxon>
        <taxon>Bolidophyceae</taxon>
        <taxon>Parmales</taxon>
        <taxon>Triparmaceae</taxon>
        <taxon>Triparma</taxon>
    </lineage>
</organism>
<evidence type="ECO:0000313" key="3">
    <source>
        <dbReference type="Proteomes" id="UP001165065"/>
    </source>
</evidence>